<proteinExistence type="predicted"/>
<sequence>MHIYIYIKKNQHSCSFFLLKGLLVFYEWRRNHGHGSEGATTLYKKYHHSDVSFFLSGLNCENSAISIIITATSERWELPHK</sequence>
<dbReference type="AlphaFoldDB" id="A0A0V0ITI7"/>
<reference evidence="1" key="1">
    <citation type="submission" date="2015-12" db="EMBL/GenBank/DDBJ databases">
        <title>Gene expression during late stages of embryo sac development: a critical building block for successful pollen-pistil interactions.</title>
        <authorList>
            <person name="Liu Y."/>
            <person name="Joly V."/>
            <person name="Sabar M."/>
            <person name="Matton D.P."/>
        </authorList>
    </citation>
    <scope>NUCLEOTIDE SEQUENCE</scope>
</reference>
<dbReference type="EMBL" id="GEDG01003927">
    <property type="protein sequence ID" value="JAP34486.1"/>
    <property type="molecule type" value="Transcribed_RNA"/>
</dbReference>
<organism evidence="1">
    <name type="scientific">Solanum chacoense</name>
    <name type="common">Chaco potato</name>
    <dbReference type="NCBI Taxonomy" id="4108"/>
    <lineage>
        <taxon>Eukaryota</taxon>
        <taxon>Viridiplantae</taxon>
        <taxon>Streptophyta</taxon>
        <taxon>Embryophyta</taxon>
        <taxon>Tracheophyta</taxon>
        <taxon>Spermatophyta</taxon>
        <taxon>Magnoliopsida</taxon>
        <taxon>eudicotyledons</taxon>
        <taxon>Gunneridae</taxon>
        <taxon>Pentapetalae</taxon>
        <taxon>asterids</taxon>
        <taxon>lamiids</taxon>
        <taxon>Solanales</taxon>
        <taxon>Solanaceae</taxon>
        <taxon>Solanoideae</taxon>
        <taxon>Solaneae</taxon>
        <taxon>Solanum</taxon>
    </lineage>
</organism>
<protein>
    <submittedName>
        <fullName evidence="1">Putative ovule protein</fullName>
    </submittedName>
</protein>
<dbReference type="EMBL" id="GEDG01002579">
    <property type="protein sequence ID" value="JAP35816.1"/>
    <property type="molecule type" value="Transcribed_RNA"/>
</dbReference>
<evidence type="ECO:0000313" key="1">
    <source>
        <dbReference type="EMBL" id="JAP35816.1"/>
    </source>
</evidence>
<accession>A0A0V0ITI7</accession>
<name>A0A0V0ITI7_SOLCH</name>